<dbReference type="Proteomes" id="UP000244913">
    <property type="component" value="Unassembled WGS sequence"/>
</dbReference>
<keyword evidence="3" id="KW-0472">Membrane</keyword>
<dbReference type="Pfam" id="PF03783">
    <property type="entry name" value="CsgG"/>
    <property type="match status" value="1"/>
</dbReference>
<protein>
    <submittedName>
        <fullName evidence="7">Curli production assembly protein CsgG</fullName>
    </submittedName>
</protein>
<keyword evidence="2 6" id="KW-0732">Signal</keyword>
<evidence type="ECO:0000256" key="5">
    <source>
        <dbReference type="ARBA" id="ARBA00023288"/>
    </source>
</evidence>
<dbReference type="InterPro" id="IPR005534">
    <property type="entry name" value="Curli_assmbl/transp-comp_CsgG"/>
</dbReference>
<feature type="chain" id="PRO_5015644481" evidence="6">
    <location>
        <begin position="22"/>
        <end position="303"/>
    </location>
</feature>
<dbReference type="EMBL" id="QDKP01000064">
    <property type="protein sequence ID" value="PVM71956.1"/>
    <property type="molecule type" value="Genomic_DNA"/>
</dbReference>
<dbReference type="AlphaFoldDB" id="A0A2T9IXX6"/>
<keyword evidence="5" id="KW-0449">Lipoprotein</keyword>
<proteinExistence type="predicted"/>
<comment type="caution">
    <text evidence="7">The sequence shown here is derived from an EMBL/GenBank/DDBJ whole genome shotgun (WGS) entry which is preliminary data.</text>
</comment>
<accession>A0A2T9IXX6</accession>
<evidence type="ECO:0000256" key="4">
    <source>
        <dbReference type="ARBA" id="ARBA00023139"/>
    </source>
</evidence>
<keyword evidence="4" id="KW-0564">Palmitate</keyword>
<evidence type="ECO:0000256" key="6">
    <source>
        <dbReference type="SAM" id="SignalP"/>
    </source>
</evidence>
<evidence type="ECO:0000313" key="8">
    <source>
        <dbReference type="Proteomes" id="UP000244913"/>
    </source>
</evidence>
<dbReference type="PANTHER" id="PTHR41164">
    <property type="entry name" value="CURLI PRODUCTION ASSEMBLY/TRANSPORT COMPONENT CSGG"/>
    <property type="match status" value="1"/>
</dbReference>
<dbReference type="GO" id="GO:0030288">
    <property type="term" value="C:outer membrane-bounded periplasmic space"/>
    <property type="evidence" value="ECO:0007669"/>
    <property type="project" value="InterPro"/>
</dbReference>
<sequence length="303" mass="31938">MRLLYAVAALAVIAGPCAAFAQDAERPAVAANQPLLKRKIAIGRFTNTTRYGKALLLDAERDPLADQASDMLTSRLVDSGKFIVFDRGDLDGLQREQQAAGVDGKLVGVDALVVGSVTEFGRKVEGKSGFLNSKMRQIASATVEVRLVDVRTGHAFFSTKGTGSASVEVGEVAGFGSKAGYDSTLNDKAISAAISDLMTNVLQKLEERRWFSDVLQVRGAQVFISGGPSQGLKVGDRLKLETRGETLTSAQTGLPIRLPGQPIATLEVVSFFGDDSASEGAIARVVDGAVAGDPKTLLVVEAR</sequence>
<evidence type="ECO:0000256" key="1">
    <source>
        <dbReference type="ARBA" id="ARBA00022475"/>
    </source>
</evidence>
<reference evidence="7 8" key="1">
    <citation type="submission" date="2018-04" db="EMBL/GenBank/DDBJ databases">
        <title>The genome sequence of Caulobacter sp. 736.</title>
        <authorList>
            <person name="Gao J."/>
            <person name="Sun J."/>
        </authorList>
    </citation>
    <scope>NUCLEOTIDE SEQUENCE [LARGE SCALE GENOMIC DNA]</scope>
    <source>
        <strain evidence="7 8">736</strain>
    </source>
</reference>
<gene>
    <name evidence="7" type="ORF">DDF65_22950</name>
</gene>
<evidence type="ECO:0000256" key="3">
    <source>
        <dbReference type="ARBA" id="ARBA00023136"/>
    </source>
</evidence>
<keyword evidence="1" id="KW-1003">Cell membrane</keyword>
<name>A0A2T9IXX6_9CAUL</name>
<organism evidence="7 8">
    <name type="scientific">Caulobacter radicis</name>
    <dbReference type="NCBI Taxonomy" id="2172650"/>
    <lineage>
        <taxon>Bacteria</taxon>
        <taxon>Pseudomonadati</taxon>
        <taxon>Pseudomonadota</taxon>
        <taxon>Alphaproteobacteria</taxon>
        <taxon>Caulobacterales</taxon>
        <taxon>Caulobacteraceae</taxon>
        <taxon>Caulobacter</taxon>
    </lineage>
</organism>
<keyword evidence="8" id="KW-1185">Reference proteome</keyword>
<feature type="signal peptide" evidence="6">
    <location>
        <begin position="1"/>
        <end position="21"/>
    </location>
</feature>
<evidence type="ECO:0000313" key="7">
    <source>
        <dbReference type="EMBL" id="PVM71956.1"/>
    </source>
</evidence>
<dbReference type="PANTHER" id="PTHR41164:SF1">
    <property type="entry name" value="CURLI PRODUCTION ASSEMBLY_TRANSPORT COMPONENT CSGG"/>
    <property type="match status" value="1"/>
</dbReference>
<evidence type="ECO:0000256" key="2">
    <source>
        <dbReference type="ARBA" id="ARBA00022729"/>
    </source>
</evidence>
<dbReference type="Gene3D" id="3.40.50.10610">
    <property type="entry name" value="ABC-type transport auxiliary lipoprotein component"/>
    <property type="match status" value="1"/>
</dbReference>